<accession>A0A8F9TW87</accession>
<dbReference type="RefSeq" id="WP_220165541.1">
    <property type="nucleotide sequence ID" value="NZ_CP080507.1"/>
</dbReference>
<keyword evidence="6" id="KW-0472">Membrane</keyword>
<dbReference type="CDD" id="cd07984">
    <property type="entry name" value="LPLAT_LABLAT-like"/>
    <property type="match status" value="1"/>
</dbReference>
<dbReference type="Proteomes" id="UP000825051">
    <property type="component" value="Chromosome"/>
</dbReference>
<keyword evidence="7" id="KW-0012">Acyltransferase</keyword>
<dbReference type="GO" id="GO:0009244">
    <property type="term" value="P:lipopolysaccharide core region biosynthetic process"/>
    <property type="evidence" value="ECO:0007669"/>
    <property type="project" value="TreeGrafter"/>
</dbReference>
<dbReference type="GO" id="GO:0008713">
    <property type="term" value="F:ADP-heptose-lipopolysaccharide heptosyltransferase activity"/>
    <property type="evidence" value="ECO:0007669"/>
    <property type="project" value="TreeGrafter"/>
</dbReference>
<keyword evidence="9" id="KW-1185">Reference proteome</keyword>
<dbReference type="GO" id="GO:0005886">
    <property type="term" value="C:plasma membrane"/>
    <property type="evidence" value="ECO:0007669"/>
    <property type="project" value="UniProtKB-SubCell"/>
</dbReference>
<dbReference type="EMBL" id="CP080507">
    <property type="protein sequence ID" value="QYM80399.1"/>
    <property type="molecule type" value="Genomic_DNA"/>
</dbReference>
<reference evidence="8" key="1">
    <citation type="submission" date="2021-08" db="EMBL/GenBank/DDBJ databases">
        <title>Genome of a novel bacterium of the phylum Verrucomicrobia, Oleiharenicola sp. KSB-15.</title>
        <authorList>
            <person name="Chung J.-H."/>
            <person name="Ahn J.-H."/>
            <person name="Yoon Y."/>
            <person name="Kim D.-Y."/>
            <person name="An S.-H."/>
            <person name="Park I."/>
            <person name="Yeon J."/>
        </authorList>
    </citation>
    <scope>NUCLEOTIDE SEQUENCE</scope>
    <source>
        <strain evidence="8">KSB-15</strain>
    </source>
</reference>
<name>A0A8F9TW87_9BACT</name>
<evidence type="ECO:0000313" key="9">
    <source>
        <dbReference type="Proteomes" id="UP000825051"/>
    </source>
</evidence>
<keyword evidence="2" id="KW-1003">Cell membrane</keyword>
<dbReference type="InterPro" id="IPR004960">
    <property type="entry name" value="LipA_acyltrans"/>
</dbReference>
<evidence type="ECO:0008006" key="10">
    <source>
        <dbReference type="Google" id="ProtNLM"/>
    </source>
</evidence>
<keyword evidence="3" id="KW-0997">Cell inner membrane</keyword>
<evidence type="ECO:0000256" key="6">
    <source>
        <dbReference type="ARBA" id="ARBA00023136"/>
    </source>
</evidence>
<evidence type="ECO:0000256" key="4">
    <source>
        <dbReference type="ARBA" id="ARBA00022676"/>
    </source>
</evidence>
<dbReference type="Pfam" id="PF03279">
    <property type="entry name" value="Lip_A_acyltrans"/>
    <property type="match status" value="1"/>
</dbReference>
<dbReference type="GO" id="GO:0005829">
    <property type="term" value="C:cytosol"/>
    <property type="evidence" value="ECO:0007669"/>
    <property type="project" value="TreeGrafter"/>
</dbReference>
<dbReference type="Gene3D" id="3.40.50.2000">
    <property type="entry name" value="Glycogen Phosphorylase B"/>
    <property type="match status" value="2"/>
</dbReference>
<dbReference type="InterPro" id="IPR051199">
    <property type="entry name" value="LPS_LOS_Heptosyltrfase"/>
</dbReference>
<dbReference type="CDD" id="cd03789">
    <property type="entry name" value="GT9_LPS_heptosyltransferase"/>
    <property type="match status" value="1"/>
</dbReference>
<dbReference type="PANTHER" id="PTHR30160">
    <property type="entry name" value="TETRAACYLDISACCHARIDE 4'-KINASE-RELATED"/>
    <property type="match status" value="1"/>
</dbReference>
<dbReference type="InterPro" id="IPR002201">
    <property type="entry name" value="Glyco_trans_9"/>
</dbReference>
<proteinExistence type="predicted"/>
<protein>
    <recommendedName>
        <fullName evidence="10">ADP-heptose:LPS heptosyltransferase</fullName>
    </recommendedName>
</protein>
<gene>
    <name evidence="8" type="ORF">K0B96_07270</name>
</gene>
<dbReference type="KEGG" id="ole:K0B96_07270"/>
<dbReference type="AlphaFoldDB" id="A0A8F9TW87"/>
<evidence type="ECO:0000256" key="1">
    <source>
        <dbReference type="ARBA" id="ARBA00004533"/>
    </source>
</evidence>
<dbReference type="SUPFAM" id="SSF53756">
    <property type="entry name" value="UDP-Glycosyltransferase/glycogen phosphorylase"/>
    <property type="match status" value="1"/>
</dbReference>
<evidence type="ECO:0000313" key="8">
    <source>
        <dbReference type="EMBL" id="QYM80399.1"/>
    </source>
</evidence>
<sequence>MLKLLLQILGWLTAHSPVPLLRALSAALGDAMLLVLRRRRRLLFSNLHHAFPERSDAWRRGIARACSHRLVESGLLSLAMPFFSAERTQRIASVSPTMRALSRRQVQTSTPTLIATLHFTGWEMQTALPLLLGADSPVFNTIFRPLDNPVLDAWVRLTRERFGVKMLSRKRGFSEALQVLRRGGLVALLFDQNAGLQGALATLFGRICSSSELPGLLVEKYHAEIVCVFPRRHGFWSYEIDAHRLDAGTGIEEPVINLNRWLENFLQADDNACASWLWLHDRWRNQDMPARRLRLEAKRDFLATDLRLRNWMQLPRKTRLWIRLPNWLGDVVMALPLLRAIRHSRPDAEITLVAKPAFADLLRDFAVADHIRPLPPRGRGYFAHFWRARREFPDCYLLFTNSFRGDLEARLTGCRQRFGLVRPGKRRPLLSHAFRVPPGFDERQHHQLELWTHFLRAFGLVGEPNTTPIRTSAPPPPGSRPIGFIAGSENNPEKRWPVTYWRDLLEALPPDRPVLLFGTANDRPITQQIAAGFESRVTDLAGRTTLAEYCAGLSECELLVTNDTGGMHLANALGVPLIALFGPTNPVRTGPVFAAPVQILQPANCPSTGGAPLAELLPTTVATAVRAQLA</sequence>
<evidence type="ECO:0000256" key="7">
    <source>
        <dbReference type="ARBA" id="ARBA00023315"/>
    </source>
</evidence>
<dbReference type="GO" id="GO:0016746">
    <property type="term" value="F:acyltransferase activity"/>
    <property type="evidence" value="ECO:0007669"/>
    <property type="project" value="UniProtKB-KW"/>
</dbReference>
<keyword evidence="4" id="KW-0328">Glycosyltransferase</keyword>
<evidence type="ECO:0000256" key="5">
    <source>
        <dbReference type="ARBA" id="ARBA00022679"/>
    </source>
</evidence>
<dbReference type="GO" id="GO:0009247">
    <property type="term" value="P:glycolipid biosynthetic process"/>
    <property type="evidence" value="ECO:0007669"/>
    <property type="project" value="UniProtKB-ARBA"/>
</dbReference>
<comment type="subcellular location">
    <subcellularLocation>
        <location evidence="1">Cell inner membrane</location>
    </subcellularLocation>
</comment>
<evidence type="ECO:0000256" key="2">
    <source>
        <dbReference type="ARBA" id="ARBA00022475"/>
    </source>
</evidence>
<evidence type="ECO:0000256" key="3">
    <source>
        <dbReference type="ARBA" id="ARBA00022519"/>
    </source>
</evidence>
<dbReference type="Pfam" id="PF01075">
    <property type="entry name" value="Glyco_transf_9"/>
    <property type="match status" value="1"/>
</dbReference>
<dbReference type="PANTHER" id="PTHR30160:SF1">
    <property type="entry name" value="LIPOPOLYSACCHARIDE 1,2-N-ACETYLGLUCOSAMINETRANSFERASE-RELATED"/>
    <property type="match status" value="1"/>
</dbReference>
<keyword evidence="5" id="KW-0808">Transferase</keyword>
<organism evidence="8 9">
    <name type="scientific">Horticoccus luteus</name>
    <dbReference type="NCBI Taxonomy" id="2862869"/>
    <lineage>
        <taxon>Bacteria</taxon>
        <taxon>Pseudomonadati</taxon>
        <taxon>Verrucomicrobiota</taxon>
        <taxon>Opitutia</taxon>
        <taxon>Opitutales</taxon>
        <taxon>Opitutaceae</taxon>
        <taxon>Horticoccus</taxon>
    </lineage>
</organism>